<evidence type="ECO:0000256" key="2">
    <source>
        <dbReference type="PROSITE-ProRule" id="PRU00708"/>
    </source>
</evidence>
<reference evidence="3" key="1">
    <citation type="submission" date="2023-07" db="EMBL/GenBank/DDBJ databases">
        <title>draft genome sequence of fig (Ficus carica).</title>
        <authorList>
            <person name="Takahashi T."/>
            <person name="Nishimura K."/>
        </authorList>
    </citation>
    <scope>NUCLEOTIDE SEQUENCE</scope>
</reference>
<keyword evidence="1" id="KW-0677">Repeat</keyword>
<feature type="repeat" description="PPR" evidence="2">
    <location>
        <begin position="336"/>
        <end position="370"/>
    </location>
</feature>
<keyword evidence="4" id="KW-1185">Reference proteome</keyword>
<feature type="repeat" description="PPR" evidence="2">
    <location>
        <begin position="500"/>
        <end position="534"/>
    </location>
</feature>
<dbReference type="PANTHER" id="PTHR47926:SF347">
    <property type="entry name" value="PENTATRICOPEPTIDE REPEAT-CONTAINING PROTEIN"/>
    <property type="match status" value="1"/>
</dbReference>
<dbReference type="Gene3D" id="1.25.40.10">
    <property type="entry name" value="Tetratricopeptide repeat domain"/>
    <property type="match status" value="6"/>
</dbReference>
<feature type="repeat" description="PPR" evidence="2">
    <location>
        <begin position="104"/>
        <end position="138"/>
    </location>
</feature>
<dbReference type="Pfam" id="PF01535">
    <property type="entry name" value="PPR"/>
    <property type="match status" value="5"/>
</dbReference>
<dbReference type="FunFam" id="1.25.40.10:FF:000090">
    <property type="entry name" value="Pentatricopeptide repeat-containing protein, chloroplastic"/>
    <property type="match status" value="1"/>
</dbReference>
<dbReference type="InterPro" id="IPR011990">
    <property type="entry name" value="TPR-like_helical_dom_sf"/>
</dbReference>
<feature type="repeat" description="PPR" evidence="2">
    <location>
        <begin position="399"/>
        <end position="433"/>
    </location>
</feature>
<dbReference type="PANTHER" id="PTHR47926">
    <property type="entry name" value="PENTATRICOPEPTIDE REPEAT-CONTAINING PROTEIN"/>
    <property type="match status" value="1"/>
</dbReference>
<dbReference type="InterPro" id="IPR046848">
    <property type="entry name" value="E_motif"/>
</dbReference>
<dbReference type="InterPro" id="IPR046960">
    <property type="entry name" value="PPR_At4g14850-like_plant"/>
</dbReference>
<dbReference type="Pfam" id="PF13041">
    <property type="entry name" value="PPR_2"/>
    <property type="match status" value="4"/>
</dbReference>
<dbReference type="GO" id="GO:0003723">
    <property type="term" value="F:RNA binding"/>
    <property type="evidence" value="ECO:0007669"/>
    <property type="project" value="InterPro"/>
</dbReference>
<name>A0AA88A2C3_FICCA</name>
<dbReference type="EMBL" id="BTGU01000018">
    <property type="protein sequence ID" value="GMN44449.1"/>
    <property type="molecule type" value="Genomic_DNA"/>
</dbReference>
<evidence type="ECO:0000313" key="4">
    <source>
        <dbReference type="Proteomes" id="UP001187192"/>
    </source>
</evidence>
<organism evidence="3 4">
    <name type="scientific">Ficus carica</name>
    <name type="common">Common fig</name>
    <dbReference type="NCBI Taxonomy" id="3494"/>
    <lineage>
        <taxon>Eukaryota</taxon>
        <taxon>Viridiplantae</taxon>
        <taxon>Streptophyta</taxon>
        <taxon>Embryophyta</taxon>
        <taxon>Tracheophyta</taxon>
        <taxon>Spermatophyta</taxon>
        <taxon>Magnoliopsida</taxon>
        <taxon>eudicotyledons</taxon>
        <taxon>Gunneridae</taxon>
        <taxon>Pentapetalae</taxon>
        <taxon>rosids</taxon>
        <taxon>fabids</taxon>
        <taxon>Rosales</taxon>
        <taxon>Moraceae</taxon>
        <taxon>Ficeae</taxon>
        <taxon>Ficus</taxon>
    </lineage>
</organism>
<evidence type="ECO:0000256" key="1">
    <source>
        <dbReference type="ARBA" id="ARBA00022737"/>
    </source>
</evidence>
<comment type="caution">
    <text evidence="3">The sequence shown here is derived from an EMBL/GenBank/DDBJ whole genome shotgun (WGS) entry which is preliminary data.</text>
</comment>
<dbReference type="PROSITE" id="PS51375">
    <property type="entry name" value="PPR"/>
    <property type="match status" value="7"/>
</dbReference>
<proteinExistence type="predicted"/>
<feature type="repeat" description="PPR" evidence="2">
    <location>
        <begin position="38"/>
        <end position="68"/>
    </location>
</feature>
<dbReference type="AlphaFoldDB" id="A0AA88A2C3"/>
<evidence type="ECO:0008006" key="5">
    <source>
        <dbReference type="Google" id="ProtNLM"/>
    </source>
</evidence>
<accession>A0AA88A2C3</accession>
<evidence type="ECO:0000313" key="3">
    <source>
        <dbReference type="EMBL" id="GMN44449.1"/>
    </source>
</evidence>
<feature type="repeat" description="PPR" evidence="2">
    <location>
        <begin position="69"/>
        <end position="103"/>
    </location>
</feature>
<dbReference type="NCBIfam" id="TIGR00756">
    <property type="entry name" value="PPR"/>
    <property type="match status" value="5"/>
</dbReference>
<gene>
    <name evidence="3" type="ORF">TIFTF001_013641</name>
</gene>
<dbReference type="Proteomes" id="UP001187192">
    <property type="component" value="Unassembled WGS sequence"/>
</dbReference>
<dbReference type="GO" id="GO:0009451">
    <property type="term" value="P:RNA modification"/>
    <property type="evidence" value="ECO:0007669"/>
    <property type="project" value="InterPro"/>
</dbReference>
<protein>
    <recommendedName>
        <fullName evidence="5">Pentatricopeptide repeat-containing protein</fullName>
    </recommendedName>
</protein>
<sequence>MLARSQLLGTWKKLNRWKQNLHPFSILSSQASTLHQNDVFSTNVFITKLCQNGRLDFARNLFDEMPNRTVVSWNTMISGYSKWGRYNEALSLVSLMHWSNVRLNDTTFSNILSACGRSGSMDQGKEVHCLVLKSGAESYGRVGSALLFFYANCFHIEDAKLVFDELSGGNELLWSVMLVGYVQCNLLTDAMKVFVKMPKRDVVAWTTLISGYAKSDDGCEKALDLFRRMRNDDHEVVPNEFTFDCAIRACGRLGVLSEGNSVHALLIKYGFEFEHSVCCALIEFYCGCEAIHCAKRVYDELGNPSVNASSSLMAGLVSTGEIQEAEMIFDRLKEKDPVSCNLMIKGYAMSGQVEESKRLFENMTHKTTISSNTMISVYSKNGEIGKALELFEETKGKRDPVTWNSMIAGYIQNYLHEEALELYLTMHRKRIDCARSTFSVLFQACSCLGSLQLGQSLHGQLIKTLFESNVYVGTSLIDMYSKCGSIADAHKSFICISSPNVAAWTALINAYAHNGLGSMALWHFEHMLKLRISPNAATFVSILCACRYACLTNEGMRIFHAMRKDYGVNPTLEHYACVVDLLGRSGRLQEAVDFIEEMPIEPDSVVWGALLYACWFCMDMTLGEKVAEKMFSLEPKPFYAYVILSNIYGVLGKWGEKMELRKRMRILEVKKGRGCSWIELNSRVNVFSAEDKTHPHFRIICATLVHLTANINSIVRFDSLAIPTLSSGLTDADLC</sequence>
<dbReference type="InterPro" id="IPR002885">
    <property type="entry name" value="PPR_rpt"/>
</dbReference>
<feature type="repeat" description="PPR" evidence="2">
    <location>
        <begin position="201"/>
        <end position="236"/>
    </location>
</feature>
<dbReference type="Pfam" id="PF20431">
    <property type="entry name" value="E_motif"/>
    <property type="match status" value="1"/>
</dbReference>